<evidence type="ECO:0000256" key="4">
    <source>
        <dbReference type="ARBA" id="ARBA00023098"/>
    </source>
</evidence>
<dbReference type="EMBL" id="CAXITT010000211">
    <property type="protein sequence ID" value="CAL1535797.1"/>
    <property type="molecule type" value="Genomic_DNA"/>
</dbReference>
<keyword evidence="3" id="KW-0378">Hydrolase</keyword>
<dbReference type="AlphaFoldDB" id="A0AAV2HQ30"/>
<dbReference type="Pfam" id="PF04970">
    <property type="entry name" value="LRAT"/>
    <property type="match status" value="1"/>
</dbReference>
<dbReference type="PROSITE" id="PS51934">
    <property type="entry name" value="LRAT"/>
    <property type="match status" value="1"/>
</dbReference>
<dbReference type="InterPro" id="IPR007053">
    <property type="entry name" value="LRAT_dom"/>
</dbReference>
<dbReference type="GO" id="GO:0016410">
    <property type="term" value="F:N-acyltransferase activity"/>
    <property type="evidence" value="ECO:0007669"/>
    <property type="project" value="TreeGrafter"/>
</dbReference>
<dbReference type="GO" id="GO:0004623">
    <property type="term" value="F:phospholipase A2 activity"/>
    <property type="evidence" value="ECO:0007669"/>
    <property type="project" value="TreeGrafter"/>
</dbReference>
<evidence type="ECO:0000256" key="2">
    <source>
        <dbReference type="ARBA" id="ARBA00022679"/>
    </source>
</evidence>
<dbReference type="PANTHER" id="PTHR13943">
    <property type="entry name" value="HRAS-LIKE SUPPRESSOR - RELATED"/>
    <property type="match status" value="1"/>
</dbReference>
<keyword evidence="4" id="KW-0443">Lipid metabolism</keyword>
<accession>A0AAV2HQ30</accession>
<sequence length="161" mass="18446">MAASPVKKSDSTSSARIKARNNYVMRFLKPGDLVRFDRHLYDHWAVYIGDSKVVHITKEKPMDKSCGKICVDDLMSVAGKSKVYIANERDFRYTPRSPEKIVQKAKMCVGSVSYNLLSRNCEHFANYCRYGQRVSEQILFLGSPAKELRDRSLHSDSLFDE</sequence>
<evidence type="ECO:0000313" key="7">
    <source>
        <dbReference type="Proteomes" id="UP001497497"/>
    </source>
</evidence>
<keyword evidence="7" id="KW-1185">Reference proteome</keyword>
<evidence type="ECO:0000256" key="3">
    <source>
        <dbReference type="ARBA" id="ARBA00022801"/>
    </source>
</evidence>
<evidence type="ECO:0000256" key="1">
    <source>
        <dbReference type="ARBA" id="ARBA00007824"/>
    </source>
</evidence>
<dbReference type="GO" id="GO:0008970">
    <property type="term" value="F:phospholipase A1 activity"/>
    <property type="evidence" value="ECO:0007669"/>
    <property type="project" value="TreeGrafter"/>
</dbReference>
<dbReference type="Gene3D" id="3.90.1720.10">
    <property type="entry name" value="endopeptidase domain like (from Nostoc punctiforme)"/>
    <property type="match status" value="1"/>
</dbReference>
<dbReference type="Proteomes" id="UP001497497">
    <property type="component" value="Unassembled WGS sequence"/>
</dbReference>
<keyword evidence="2" id="KW-0808">Transferase</keyword>
<reference evidence="6 7" key="1">
    <citation type="submission" date="2024-04" db="EMBL/GenBank/DDBJ databases">
        <authorList>
            <consortium name="Genoscope - CEA"/>
            <person name="William W."/>
        </authorList>
    </citation>
    <scope>NUCLEOTIDE SEQUENCE [LARGE SCALE GENOMIC DNA]</scope>
</reference>
<comment type="similarity">
    <text evidence="1">Belongs to the H-rev107 family.</text>
</comment>
<name>A0AAV2HQ30_LYMST</name>
<dbReference type="PANTHER" id="PTHR13943:SF77">
    <property type="entry name" value="LRAT DOMAIN-CONTAINING PROTEIN"/>
    <property type="match status" value="1"/>
</dbReference>
<evidence type="ECO:0000259" key="5">
    <source>
        <dbReference type="PROSITE" id="PS51934"/>
    </source>
</evidence>
<gene>
    <name evidence="6" type="ORF">GSLYS_00009757001</name>
</gene>
<protein>
    <recommendedName>
        <fullName evidence="5">LRAT domain-containing protein</fullName>
    </recommendedName>
</protein>
<proteinExistence type="inferred from homology"/>
<organism evidence="6 7">
    <name type="scientific">Lymnaea stagnalis</name>
    <name type="common">Great pond snail</name>
    <name type="synonym">Helix stagnalis</name>
    <dbReference type="NCBI Taxonomy" id="6523"/>
    <lineage>
        <taxon>Eukaryota</taxon>
        <taxon>Metazoa</taxon>
        <taxon>Spiralia</taxon>
        <taxon>Lophotrochozoa</taxon>
        <taxon>Mollusca</taxon>
        <taxon>Gastropoda</taxon>
        <taxon>Heterobranchia</taxon>
        <taxon>Euthyneura</taxon>
        <taxon>Panpulmonata</taxon>
        <taxon>Hygrophila</taxon>
        <taxon>Lymnaeoidea</taxon>
        <taxon>Lymnaeidae</taxon>
        <taxon>Lymnaea</taxon>
    </lineage>
</organism>
<comment type="caution">
    <text evidence="6">The sequence shown here is derived from an EMBL/GenBank/DDBJ whole genome shotgun (WGS) entry which is preliminary data.</text>
</comment>
<feature type="domain" description="LRAT" evidence="5">
    <location>
        <begin position="33"/>
        <end position="137"/>
    </location>
</feature>
<evidence type="ECO:0000313" key="6">
    <source>
        <dbReference type="EMBL" id="CAL1535797.1"/>
    </source>
</evidence>
<dbReference type="InterPro" id="IPR051496">
    <property type="entry name" value="H-rev107_PLA/AT"/>
</dbReference>
<dbReference type="GO" id="GO:0070292">
    <property type="term" value="P:N-acylphosphatidylethanolamine metabolic process"/>
    <property type="evidence" value="ECO:0007669"/>
    <property type="project" value="TreeGrafter"/>
</dbReference>
<dbReference type="GO" id="GO:0005737">
    <property type="term" value="C:cytoplasm"/>
    <property type="evidence" value="ECO:0007669"/>
    <property type="project" value="TreeGrafter"/>
</dbReference>